<dbReference type="Gene3D" id="3.90.330.10">
    <property type="entry name" value="Nitrile hydratase alpha /Thiocyanate hydrolase gamma"/>
    <property type="match status" value="1"/>
</dbReference>
<evidence type="ECO:0008006" key="3">
    <source>
        <dbReference type="Google" id="ProtNLM"/>
    </source>
</evidence>
<dbReference type="GO" id="GO:0046914">
    <property type="term" value="F:transition metal ion binding"/>
    <property type="evidence" value="ECO:0007669"/>
    <property type="project" value="InterPro"/>
</dbReference>
<organism evidence="1 2">
    <name type="scientific">Nocardia pulmonis</name>
    <dbReference type="NCBI Taxonomy" id="2951408"/>
    <lineage>
        <taxon>Bacteria</taxon>
        <taxon>Bacillati</taxon>
        <taxon>Actinomycetota</taxon>
        <taxon>Actinomycetes</taxon>
        <taxon>Mycobacteriales</taxon>
        <taxon>Nocardiaceae</taxon>
        <taxon>Nocardia</taxon>
    </lineage>
</organism>
<evidence type="ECO:0000313" key="1">
    <source>
        <dbReference type="EMBL" id="MCM6773776.1"/>
    </source>
</evidence>
<dbReference type="RefSeq" id="WP_251910871.1">
    <property type="nucleotide sequence ID" value="NZ_JAMRXG010000004.1"/>
</dbReference>
<dbReference type="Proteomes" id="UP001139157">
    <property type="component" value="Unassembled WGS sequence"/>
</dbReference>
<dbReference type="AlphaFoldDB" id="A0A9X2E8P4"/>
<dbReference type="EMBL" id="JAMRXG010000004">
    <property type="protein sequence ID" value="MCM6773776.1"/>
    <property type="molecule type" value="Genomic_DNA"/>
</dbReference>
<proteinExistence type="predicted"/>
<comment type="caution">
    <text evidence="1">The sequence shown here is derived from an EMBL/GenBank/DDBJ whole genome shotgun (WGS) entry which is preliminary data.</text>
</comment>
<gene>
    <name evidence="1" type="ORF">NDR86_09870</name>
</gene>
<dbReference type="SUPFAM" id="SSF56209">
    <property type="entry name" value="Nitrile hydratase alpha chain"/>
    <property type="match status" value="1"/>
</dbReference>
<dbReference type="GO" id="GO:0003824">
    <property type="term" value="F:catalytic activity"/>
    <property type="evidence" value="ECO:0007669"/>
    <property type="project" value="InterPro"/>
</dbReference>
<accession>A0A9X2E8P4</accession>
<sequence>MTHDYITAYYTRLMVDPDYRRELLADPTAAITEEYGCRPDGVRIEAVEQREDTVVILLPAPPEPGADLEHRLNATTRHSLDLLFASGLGGFFIPDDQLMWTLRDMRTAWIAKNESSERSTPR</sequence>
<reference evidence="1" key="1">
    <citation type="submission" date="2022-06" db="EMBL/GenBank/DDBJ databases">
        <title>Novel species in genus nocardia.</title>
        <authorList>
            <person name="Li F."/>
        </authorList>
    </citation>
    <scope>NUCLEOTIDE SEQUENCE</scope>
    <source>
        <strain evidence="1">CDC141</strain>
    </source>
</reference>
<evidence type="ECO:0000313" key="2">
    <source>
        <dbReference type="Proteomes" id="UP001139157"/>
    </source>
</evidence>
<dbReference type="InterPro" id="IPR036648">
    <property type="entry name" value="CN_Hdrase_a/SCN_Hdrase_g_sf"/>
</dbReference>
<keyword evidence="2" id="KW-1185">Reference proteome</keyword>
<protein>
    <recommendedName>
        <fullName evidence="3">Nitrile hydratase alpha /Thiocyanate hydrolase gamma domain-containing protein</fullName>
    </recommendedName>
</protein>
<name>A0A9X2E8P4_9NOCA</name>